<name>A0A3M8HGG2_9BACI</name>
<dbReference type="RefSeq" id="WP_122970719.1">
    <property type="nucleotide sequence ID" value="NZ_RHLQ01000003.1"/>
</dbReference>
<dbReference type="AlphaFoldDB" id="A0A3M8HGG2"/>
<gene>
    <name evidence="2" type="ORF">EC501_02560</name>
</gene>
<dbReference type="PROSITE" id="PS51819">
    <property type="entry name" value="VOC"/>
    <property type="match status" value="1"/>
</dbReference>
<dbReference type="InterPro" id="IPR029068">
    <property type="entry name" value="Glyas_Bleomycin-R_OHBP_Dase"/>
</dbReference>
<dbReference type="InterPro" id="IPR037523">
    <property type="entry name" value="VOC_core"/>
</dbReference>
<dbReference type="InterPro" id="IPR040553">
    <property type="entry name" value="TxDE"/>
</dbReference>
<dbReference type="Proteomes" id="UP000279909">
    <property type="component" value="Unassembled WGS sequence"/>
</dbReference>
<dbReference type="Pfam" id="PF18711">
    <property type="entry name" value="TxDE"/>
    <property type="match status" value="1"/>
</dbReference>
<keyword evidence="3" id="KW-1185">Reference proteome</keyword>
<accession>A0A3M8HGG2</accession>
<evidence type="ECO:0000313" key="3">
    <source>
        <dbReference type="Proteomes" id="UP000279909"/>
    </source>
</evidence>
<comment type="caution">
    <text evidence="2">The sequence shown here is derived from an EMBL/GenBank/DDBJ whole genome shotgun (WGS) entry which is preliminary data.</text>
</comment>
<feature type="domain" description="VOC" evidence="1">
    <location>
        <begin position="2"/>
        <end position="116"/>
    </location>
</feature>
<proteinExistence type="predicted"/>
<protein>
    <recommendedName>
        <fullName evidence="1">VOC domain-containing protein</fullName>
    </recommendedName>
</protein>
<sequence>MKINKTILYIHNLEQMINFYGEKLGFPILEKSPKGFQIAVGNSILAFELISPTIYKQYHFAFNIPSNLFDLAKGWIQKYTPLLTNQGEDEVFFQNINAHSLYFYDPEENVVEFIARHDINPKVEVDTFSVHTIIDIGEMNLTTDDLMYVGKQLITIGIPVRNNEKLDETSLNFMGEADDGVHLLLGPSKRNWFFSTKDAIVSPIVIEINDNIKLGIDINGHFKWEKI</sequence>
<dbReference type="SUPFAM" id="SSF54593">
    <property type="entry name" value="Glyoxalase/Bleomycin resistance protein/Dihydroxybiphenyl dioxygenase"/>
    <property type="match status" value="1"/>
</dbReference>
<dbReference type="Gene3D" id="3.10.180.10">
    <property type="entry name" value="2,3-Dihydroxybiphenyl 1,2-Dioxygenase, domain 1"/>
    <property type="match status" value="1"/>
</dbReference>
<reference evidence="2 3" key="1">
    <citation type="journal article" date="2014" name="Int. J. Syst. Evol. Microbiol.">
        <title>Lysinibacillus halotolerans sp. nov., isolated from saline-alkaline soil.</title>
        <authorList>
            <person name="Kong D."/>
            <person name="Wang Y."/>
            <person name="Zhao B."/>
            <person name="Li Y."/>
            <person name="Song J."/>
            <person name="Zhai Y."/>
            <person name="Zhang C."/>
            <person name="Wang H."/>
            <person name="Chen X."/>
            <person name="Zhao B."/>
            <person name="Ruan Z."/>
        </authorList>
    </citation>
    <scope>NUCLEOTIDE SEQUENCE [LARGE SCALE GENOMIC DNA]</scope>
    <source>
        <strain evidence="2 3">MCCC 1A12703</strain>
    </source>
</reference>
<organism evidence="2 3">
    <name type="scientific">Lysinibacillus halotolerans</name>
    <dbReference type="NCBI Taxonomy" id="1368476"/>
    <lineage>
        <taxon>Bacteria</taxon>
        <taxon>Bacillati</taxon>
        <taxon>Bacillota</taxon>
        <taxon>Bacilli</taxon>
        <taxon>Bacillales</taxon>
        <taxon>Bacillaceae</taxon>
        <taxon>Lysinibacillus</taxon>
    </lineage>
</organism>
<dbReference type="OrthoDB" id="2703022at2"/>
<evidence type="ECO:0000259" key="1">
    <source>
        <dbReference type="PROSITE" id="PS51819"/>
    </source>
</evidence>
<dbReference type="EMBL" id="RHLQ01000003">
    <property type="protein sequence ID" value="RND01151.1"/>
    <property type="molecule type" value="Genomic_DNA"/>
</dbReference>
<evidence type="ECO:0000313" key="2">
    <source>
        <dbReference type="EMBL" id="RND01151.1"/>
    </source>
</evidence>